<organism evidence="4 5">
    <name type="scientific">Tilletiopsis washingtonensis</name>
    <dbReference type="NCBI Taxonomy" id="58919"/>
    <lineage>
        <taxon>Eukaryota</taxon>
        <taxon>Fungi</taxon>
        <taxon>Dikarya</taxon>
        <taxon>Basidiomycota</taxon>
        <taxon>Ustilaginomycotina</taxon>
        <taxon>Exobasidiomycetes</taxon>
        <taxon>Entylomatales</taxon>
        <taxon>Entylomatales incertae sedis</taxon>
        <taxon>Tilletiopsis</taxon>
    </lineage>
</organism>
<dbReference type="EMBL" id="KZ819293">
    <property type="protein sequence ID" value="PWN97926.1"/>
    <property type="molecule type" value="Genomic_DNA"/>
</dbReference>
<dbReference type="GeneID" id="37270004"/>
<sequence>MSSSSALSNRESEALLKETKAEALKKCDALVREFAECSTGRTVSIAWACRGQHKALQNCLKQYTSEEAMDIKRREYLAANRKQA</sequence>
<dbReference type="PANTHER" id="PTHR22977">
    <property type="entry name" value="COX ASSEMBLY MITOCHONDRIAL PROTEIN"/>
    <property type="match status" value="1"/>
</dbReference>
<evidence type="ECO:0000256" key="1">
    <source>
        <dbReference type="ARBA" id="ARBA00007347"/>
    </source>
</evidence>
<dbReference type="OrthoDB" id="6224010at2759"/>
<proteinExistence type="inferred from homology"/>
<keyword evidence="3" id="KW-0472">Membrane</keyword>
<keyword evidence="5" id="KW-1185">Reference proteome</keyword>
<dbReference type="AlphaFoldDB" id="A0A316Z9G5"/>
<evidence type="ECO:0000313" key="4">
    <source>
        <dbReference type="EMBL" id="PWN97926.1"/>
    </source>
</evidence>
<protein>
    <recommendedName>
        <fullName evidence="3">COX assembly mitochondrial protein</fullName>
    </recommendedName>
</protein>
<name>A0A316Z9G5_9BASI</name>
<evidence type="ECO:0000256" key="3">
    <source>
        <dbReference type="RuleBase" id="RU364104"/>
    </source>
</evidence>
<comment type="function">
    <text evidence="3">Required for mitochondrial cytochrome c oxidase (COX) assembly and respiration.</text>
</comment>
<keyword evidence="3" id="KW-0999">Mitochondrion inner membrane</keyword>
<gene>
    <name evidence="4" type="ORF">FA09DRAFT_330090</name>
</gene>
<reference evidence="4 5" key="1">
    <citation type="journal article" date="2018" name="Mol. Biol. Evol.">
        <title>Broad Genomic Sampling Reveals a Smut Pathogenic Ancestry of the Fungal Clade Ustilaginomycotina.</title>
        <authorList>
            <person name="Kijpornyongpan T."/>
            <person name="Mondo S.J."/>
            <person name="Barry K."/>
            <person name="Sandor L."/>
            <person name="Lee J."/>
            <person name="Lipzen A."/>
            <person name="Pangilinan J."/>
            <person name="LaButti K."/>
            <person name="Hainaut M."/>
            <person name="Henrissat B."/>
            <person name="Grigoriev I.V."/>
            <person name="Spatafora J.W."/>
            <person name="Aime M.C."/>
        </authorList>
    </citation>
    <scope>NUCLEOTIDE SEQUENCE [LARGE SCALE GENOMIC DNA]</scope>
    <source>
        <strain evidence="4 5">MCA 4186</strain>
    </source>
</reference>
<accession>A0A316Z9G5</accession>
<dbReference type="STRING" id="58919.A0A316Z9G5"/>
<comment type="subcellular location">
    <subcellularLocation>
        <location evidence="3">Mitochondrion inner membrane</location>
    </subcellularLocation>
</comment>
<dbReference type="Proteomes" id="UP000245946">
    <property type="component" value="Unassembled WGS sequence"/>
</dbReference>
<keyword evidence="3" id="KW-0496">Mitochondrion</keyword>
<keyword evidence="3" id="KW-0143">Chaperone</keyword>
<dbReference type="PANTHER" id="PTHR22977:SF5">
    <property type="entry name" value="COX ASSEMBLY MITOCHONDRIAL PROTEIN HOMOLOG"/>
    <property type="match status" value="1"/>
</dbReference>
<dbReference type="Pfam" id="PF08583">
    <property type="entry name" value="Cmc1"/>
    <property type="match status" value="1"/>
</dbReference>
<evidence type="ECO:0000256" key="2">
    <source>
        <dbReference type="ARBA" id="ARBA00023157"/>
    </source>
</evidence>
<keyword evidence="2" id="KW-1015">Disulfide bond</keyword>
<dbReference type="RefSeq" id="XP_025598205.1">
    <property type="nucleotide sequence ID" value="XM_025742460.1"/>
</dbReference>
<dbReference type="GO" id="GO:0005743">
    <property type="term" value="C:mitochondrial inner membrane"/>
    <property type="evidence" value="ECO:0007669"/>
    <property type="project" value="UniProtKB-SubCell"/>
</dbReference>
<comment type="similarity">
    <text evidence="1 3">Belongs to the CMC family.</text>
</comment>
<evidence type="ECO:0000313" key="5">
    <source>
        <dbReference type="Proteomes" id="UP000245946"/>
    </source>
</evidence>
<dbReference type="InterPro" id="IPR013892">
    <property type="entry name" value="Cyt_c_biogenesis_Cmc1-like"/>
</dbReference>